<feature type="compositionally biased region" description="Gly residues" evidence="3">
    <location>
        <begin position="518"/>
        <end position="530"/>
    </location>
</feature>
<organism evidence="5 6">
    <name type="scientific">Actinospica durhamensis</name>
    <dbReference type="NCBI Taxonomy" id="1508375"/>
    <lineage>
        <taxon>Bacteria</taxon>
        <taxon>Bacillati</taxon>
        <taxon>Actinomycetota</taxon>
        <taxon>Actinomycetes</taxon>
        <taxon>Catenulisporales</taxon>
        <taxon>Actinospicaceae</taxon>
        <taxon>Actinospica</taxon>
    </lineage>
</organism>
<dbReference type="InterPro" id="IPR025048">
    <property type="entry name" value="DUF3987"/>
</dbReference>
<accession>A0A941F0T1</accession>
<dbReference type="GO" id="GO:0005829">
    <property type="term" value="C:cytosol"/>
    <property type="evidence" value="ECO:0007669"/>
    <property type="project" value="TreeGrafter"/>
</dbReference>
<dbReference type="PANTHER" id="PTHR30153:SF2">
    <property type="entry name" value="REPLICATIVE DNA HELICASE"/>
    <property type="match status" value="1"/>
</dbReference>
<reference evidence="5" key="1">
    <citation type="submission" date="2021-04" db="EMBL/GenBank/DDBJ databases">
        <title>Genome based classification of Actinospica acidithermotolerans sp. nov., an actinobacterium isolated from an Indonesian hot spring.</title>
        <authorList>
            <person name="Kusuma A.B."/>
            <person name="Putra K.E."/>
            <person name="Nafisah S."/>
            <person name="Loh J."/>
            <person name="Nouioui I."/>
            <person name="Goodfellow M."/>
        </authorList>
    </citation>
    <scope>NUCLEOTIDE SEQUENCE</scope>
    <source>
        <strain evidence="5">CSCA 57</strain>
    </source>
</reference>
<feature type="region of interest" description="Disordered" evidence="3">
    <location>
        <begin position="1"/>
        <end position="24"/>
    </location>
</feature>
<feature type="domain" description="DNA helicase DnaB-like N-terminal" evidence="4">
    <location>
        <begin position="21"/>
        <end position="121"/>
    </location>
</feature>
<proteinExistence type="predicted"/>
<dbReference type="Gene3D" id="1.10.860.10">
    <property type="entry name" value="DNAb Helicase, Chain A"/>
    <property type="match status" value="1"/>
</dbReference>
<dbReference type="GO" id="GO:0003678">
    <property type="term" value="F:DNA helicase activity"/>
    <property type="evidence" value="ECO:0007669"/>
    <property type="project" value="InterPro"/>
</dbReference>
<evidence type="ECO:0000256" key="2">
    <source>
        <dbReference type="ARBA" id="ARBA00023125"/>
    </source>
</evidence>
<dbReference type="InterPro" id="IPR016136">
    <property type="entry name" value="DNA_helicase_N/primase_C"/>
</dbReference>
<name>A0A941F0T1_9ACTN</name>
<dbReference type="Pfam" id="PF13148">
    <property type="entry name" value="DUF3987"/>
    <property type="match status" value="1"/>
</dbReference>
<evidence type="ECO:0000256" key="1">
    <source>
        <dbReference type="ARBA" id="ARBA00022705"/>
    </source>
</evidence>
<feature type="compositionally biased region" description="Basic residues" evidence="3">
    <location>
        <begin position="463"/>
        <end position="473"/>
    </location>
</feature>
<dbReference type="GO" id="GO:0006260">
    <property type="term" value="P:DNA replication"/>
    <property type="evidence" value="ECO:0007669"/>
    <property type="project" value="UniProtKB-KW"/>
</dbReference>
<evidence type="ECO:0000313" key="5">
    <source>
        <dbReference type="EMBL" id="MBR7838444.1"/>
    </source>
</evidence>
<dbReference type="EMBL" id="JAGSOG010000290">
    <property type="protein sequence ID" value="MBR7838444.1"/>
    <property type="molecule type" value="Genomic_DNA"/>
</dbReference>
<dbReference type="GO" id="GO:0003677">
    <property type="term" value="F:DNA binding"/>
    <property type="evidence" value="ECO:0007669"/>
    <property type="project" value="UniProtKB-KW"/>
</dbReference>
<evidence type="ECO:0000259" key="4">
    <source>
        <dbReference type="Pfam" id="PF00772"/>
    </source>
</evidence>
<feature type="compositionally biased region" description="Basic residues" evidence="3">
    <location>
        <begin position="484"/>
        <end position="496"/>
    </location>
</feature>
<dbReference type="Proteomes" id="UP000675781">
    <property type="component" value="Unassembled WGS sequence"/>
</dbReference>
<gene>
    <name evidence="5" type="ORF">KDL01_34580</name>
</gene>
<dbReference type="Pfam" id="PF00772">
    <property type="entry name" value="DnaB"/>
    <property type="match status" value="1"/>
</dbReference>
<dbReference type="AlphaFoldDB" id="A0A941F0T1"/>
<keyword evidence="1" id="KW-0235">DNA replication</keyword>
<dbReference type="InterPro" id="IPR036185">
    <property type="entry name" value="DNA_heli_DnaB-like_N_sf"/>
</dbReference>
<feature type="compositionally biased region" description="Basic residues" evidence="3">
    <location>
        <begin position="504"/>
        <end position="516"/>
    </location>
</feature>
<dbReference type="PANTHER" id="PTHR30153">
    <property type="entry name" value="REPLICATIVE DNA HELICASE DNAB"/>
    <property type="match status" value="1"/>
</dbReference>
<protein>
    <submittedName>
        <fullName evidence="5">DUF3987 domain-containing protein</fullName>
    </submittedName>
</protein>
<sequence length="530" mass="56105">MARHLHAVTDPYPDQDDSRAMPHDPDAERAVIGATILGGPATLAEISELIGPEGMYVPAHETILAALFGLADRGRPTDVVAAANALGPDLARVGGHVYLHTCLEAVPTAVNGPYYGQIVKDKAYSRALVALGTRLAQMGRTEYEDDLKAAAEREITALLQRPPRGWNLPIPLVGAHCAAPVFPLSALASWTRAKVEAVATAAGGRVSVLVRPEIGWREPVNLYVVAALPPGSRKSPVFSSLTAPITAAEGELVENLLPEITTLRVDKKAAEDAAARAADQLAKANPAERDGARFEAHEAALAAEAITVPAIPRLFVDDVTPEALASILAEQGGSLAILSAESEVFNVIVGRYSGSPNMNVFLKGHAGDALRVDRRGRPPETIENPALTLGICTQPAALADLAAIPGAAGRGLLARFLFTVPDVAIGSRATDPEPADPAAHTALSIKRWRRPARTAPGPGQGHARGRGRRRQARPRTVLGDRAHALHRRRRRGHPRRAGQGQAQGRHHQRSQGRHGRSQGSGRGPGRGSRH</sequence>
<keyword evidence="6" id="KW-1185">Reference proteome</keyword>
<dbReference type="GO" id="GO:0005524">
    <property type="term" value="F:ATP binding"/>
    <property type="evidence" value="ECO:0007669"/>
    <property type="project" value="InterPro"/>
</dbReference>
<comment type="caution">
    <text evidence="5">The sequence shown here is derived from an EMBL/GenBank/DDBJ whole genome shotgun (WGS) entry which is preliminary data.</text>
</comment>
<keyword evidence="2" id="KW-0238">DNA-binding</keyword>
<evidence type="ECO:0000313" key="6">
    <source>
        <dbReference type="Proteomes" id="UP000675781"/>
    </source>
</evidence>
<dbReference type="RefSeq" id="WP_212532901.1">
    <property type="nucleotide sequence ID" value="NZ_JAGSOG010000290.1"/>
</dbReference>
<feature type="region of interest" description="Disordered" evidence="3">
    <location>
        <begin position="427"/>
        <end position="530"/>
    </location>
</feature>
<dbReference type="SUPFAM" id="SSF48024">
    <property type="entry name" value="N-terminal domain of DnaB helicase"/>
    <property type="match status" value="1"/>
</dbReference>
<evidence type="ECO:0000256" key="3">
    <source>
        <dbReference type="SAM" id="MobiDB-lite"/>
    </source>
</evidence>
<dbReference type="InterPro" id="IPR007693">
    <property type="entry name" value="DNA_helicase_DnaB-like_N"/>
</dbReference>